<evidence type="ECO:0000256" key="4">
    <source>
        <dbReference type="ARBA" id="ARBA00023033"/>
    </source>
</evidence>
<dbReference type="EMBL" id="JAATEJ010000010">
    <property type="protein sequence ID" value="NJP44629.1"/>
    <property type="molecule type" value="Genomic_DNA"/>
</dbReference>
<dbReference type="Gene3D" id="3.20.20.30">
    <property type="entry name" value="Luciferase-like domain"/>
    <property type="match status" value="1"/>
</dbReference>
<dbReference type="SUPFAM" id="SSF51679">
    <property type="entry name" value="Bacterial luciferase-like"/>
    <property type="match status" value="1"/>
</dbReference>
<proteinExistence type="predicted"/>
<dbReference type="PANTHER" id="PTHR42847">
    <property type="entry name" value="ALKANESULFONATE MONOOXYGENASE"/>
    <property type="match status" value="1"/>
</dbReference>
<keyword evidence="3" id="KW-0560">Oxidoreductase</keyword>
<feature type="domain" description="Luciferase-like" evidence="5">
    <location>
        <begin position="23"/>
        <end position="286"/>
    </location>
</feature>
<organism evidence="6 7">
    <name type="scientific">Actinacidiphila epipremni</name>
    <dbReference type="NCBI Taxonomy" id="2053013"/>
    <lineage>
        <taxon>Bacteria</taxon>
        <taxon>Bacillati</taxon>
        <taxon>Actinomycetota</taxon>
        <taxon>Actinomycetes</taxon>
        <taxon>Kitasatosporales</taxon>
        <taxon>Streptomycetaceae</taxon>
        <taxon>Actinacidiphila</taxon>
    </lineage>
</organism>
<dbReference type="InterPro" id="IPR019923">
    <property type="entry name" value="Lucif-like_OxRdtase_MSMEG_2516"/>
</dbReference>
<dbReference type="RefSeq" id="WP_167983500.1">
    <property type="nucleotide sequence ID" value="NZ_JAATEJ010000010.1"/>
</dbReference>
<sequence length="317" mass="33929">MSAGKPFRFGATCAQLTDRAGWQQTARQVADTGYDVLTVVDHIGSPGIWSALVSAHDAAPGLRVGTLVLNNDLWNPAVLAREAATTDLLTDHSLEIGIGAGWNAGDYTGAGITRHGPGTRVDRLGETLRVLDAALSGRPVDHAGEHYRIDSGGTPWRPADLPHIPLLVGGGSRRVLQLAARHADIVSVHRNMEHGSAAKSWQAETGDQGPHLDAMAKKVAWITEAAGPRLPALTLHALILKLVVTDRRDEAIDRLARAQNLPPDHLRSSPHFLVGTAAQITDDLRRRRERWGISYWTLAPGNDITAFAPVVAALAGN</sequence>
<dbReference type="Pfam" id="PF00296">
    <property type="entry name" value="Bac_luciferase"/>
    <property type="match status" value="1"/>
</dbReference>
<dbReference type="InterPro" id="IPR036661">
    <property type="entry name" value="Luciferase-like_sf"/>
</dbReference>
<protein>
    <submittedName>
        <fullName evidence="6">TIGR03621 family F420-dependent LLM class oxidoreductase</fullName>
    </submittedName>
</protein>
<dbReference type="PANTHER" id="PTHR42847:SF4">
    <property type="entry name" value="ALKANESULFONATE MONOOXYGENASE-RELATED"/>
    <property type="match status" value="1"/>
</dbReference>
<gene>
    <name evidence="6" type="ORF">HCN08_14680</name>
</gene>
<keyword evidence="2" id="KW-0288">FMN</keyword>
<reference evidence="6 7" key="1">
    <citation type="submission" date="2020-03" db="EMBL/GenBank/DDBJ databases">
        <title>WGS of actinomycetes isolated from Thailand.</title>
        <authorList>
            <person name="Thawai C."/>
        </authorList>
    </citation>
    <scope>NUCLEOTIDE SEQUENCE [LARGE SCALE GENOMIC DNA]</scope>
    <source>
        <strain evidence="6 7">PRB2-1</strain>
    </source>
</reference>
<evidence type="ECO:0000259" key="5">
    <source>
        <dbReference type="Pfam" id="PF00296"/>
    </source>
</evidence>
<evidence type="ECO:0000256" key="2">
    <source>
        <dbReference type="ARBA" id="ARBA00022643"/>
    </source>
</evidence>
<name>A0ABX0ZL98_9ACTN</name>
<keyword evidence="7" id="KW-1185">Reference proteome</keyword>
<accession>A0ABX0ZL98</accession>
<evidence type="ECO:0000256" key="3">
    <source>
        <dbReference type="ARBA" id="ARBA00023002"/>
    </source>
</evidence>
<comment type="caution">
    <text evidence="6">The sequence shown here is derived from an EMBL/GenBank/DDBJ whole genome shotgun (WGS) entry which is preliminary data.</text>
</comment>
<keyword evidence="4" id="KW-0503">Monooxygenase</keyword>
<evidence type="ECO:0000256" key="1">
    <source>
        <dbReference type="ARBA" id="ARBA00022630"/>
    </source>
</evidence>
<dbReference type="InterPro" id="IPR011251">
    <property type="entry name" value="Luciferase-like_dom"/>
</dbReference>
<dbReference type="Proteomes" id="UP000734511">
    <property type="component" value="Unassembled WGS sequence"/>
</dbReference>
<evidence type="ECO:0000313" key="7">
    <source>
        <dbReference type="Proteomes" id="UP000734511"/>
    </source>
</evidence>
<evidence type="ECO:0000313" key="6">
    <source>
        <dbReference type="EMBL" id="NJP44629.1"/>
    </source>
</evidence>
<keyword evidence="1" id="KW-0285">Flavoprotein</keyword>
<dbReference type="NCBIfam" id="TIGR03621">
    <property type="entry name" value="F420_MSMEG_2516"/>
    <property type="match status" value="1"/>
</dbReference>
<dbReference type="InterPro" id="IPR050172">
    <property type="entry name" value="SsuD_RutA_monooxygenase"/>
</dbReference>